<protein>
    <submittedName>
        <fullName evidence="2">Uncharacterized protein</fullName>
    </submittedName>
</protein>
<sequence>QGRRGRRRHLPAPSALGKTSRRRGGDLISTHRCSFTSAEPTSLASKSEPEVAALPSGAQWPSSPLLSPLPPPSQLFVRKDELGLWLALLHPATTNARRRPRRSAALSLYASLGLTPAALVSRQTPHVPHLQDESDVGTLDGAAATRVHGRILLCLRMQAGGGIASPAWRRPQGANHLARSQDAELINGCEDNGRAVINEAKEGYVGEEGGMRMQRGEKGIM</sequence>
<feature type="compositionally biased region" description="Polar residues" evidence="1">
    <location>
        <begin position="31"/>
        <end position="45"/>
    </location>
</feature>
<evidence type="ECO:0000256" key="1">
    <source>
        <dbReference type="SAM" id="MobiDB-lite"/>
    </source>
</evidence>
<reference evidence="2 3" key="1">
    <citation type="journal article" date="2018" name="Evol. Lett.">
        <title>Horizontal gene cluster transfer increased hallucinogenic mushroom diversity.</title>
        <authorList>
            <person name="Reynolds H.T."/>
            <person name="Vijayakumar V."/>
            <person name="Gluck-Thaler E."/>
            <person name="Korotkin H.B."/>
            <person name="Matheny P.B."/>
            <person name="Slot J.C."/>
        </authorList>
    </citation>
    <scope>NUCLEOTIDE SEQUENCE [LARGE SCALE GENOMIC DNA]</scope>
    <source>
        <strain evidence="2 3">SRW20</strain>
    </source>
</reference>
<feature type="region of interest" description="Disordered" evidence="1">
    <location>
        <begin position="1"/>
        <end position="65"/>
    </location>
</feature>
<evidence type="ECO:0000313" key="3">
    <source>
        <dbReference type="Proteomes" id="UP000284706"/>
    </source>
</evidence>
<keyword evidence="3" id="KW-1185">Reference proteome</keyword>
<dbReference type="AlphaFoldDB" id="A0A409YT29"/>
<comment type="caution">
    <text evidence="2">The sequence shown here is derived from an EMBL/GenBank/DDBJ whole genome shotgun (WGS) entry which is preliminary data.</text>
</comment>
<dbReference type="InParanoid" id="A0A409YT29"/>
<organism evidence="2 3">
    <name type="scientific">Gymnopilus dilepis</name>
    <dbReference type="NCBI Taxonomy" id="231916"/>
    <lineage>
        <taxon>Eukaryota</taxon>
        <taxon>Fungi</taxon>
        <taxon>Dikarya</taxon>
        <taxon>Basidiomycota</taxon>
        <taxon>Agaricomycotina</taxon>
        <taxon>Agaricomycetes</taxon>
        <taxon>Agaricomycetidae</taxon>
        <taxon>Agaricales</taxon>
        <taxon>Agaricineae</taxon>
        <taxon>Hymenogastraceae</taxon>
        <taxon>Gymnopilus</taxon>
    </lineage>
</organism>
<gene>
    <name evidence="2" type="ORF">CVT26_005330</name>
</gene>
<feature type="non-terminal residue" evidence="2">
    <location>
        <position position="1"/>
    </location>
</feature>
<feature type="compositionally biased region" description="Basic residues" evidence="1">
    <location>
        <begin position="1"/>
        <end position="10"/>
    </location>
</feature>
<dbReference type="Proteomes" id="UP000284706">
    <property type="component" value="Unassembled WGS sequence"/>
</dbReference>
<proteinExistence type="predicted"/>
<dbReference type="EMBL" id="NHYE01000374">
    <property type="protein sequence ID" value="PPR06118.1"/>
    <property type="molecule type" value="Genomic_DNA"/>
</dbReference>
<evidence type="ECO:0000313" key="2">
    <source>
        <dbReference type="EMBL" id="PPR06118.1"/>
    </source>
</evidence>
<accession>A0A409YT29</accession>
<name>A0A409YT29_9AGAR</name>